<feature type="disulfide bond" evidence="10">
    <location>
        <begin position="295"/>
        <end position="305"/>
    </location>
</feature>
<feature type="disulfide bond" evidence="10">
    <location>
        <begin position="62"/>
        <end position="72"/>
    </location>
</feature>
<evidence type="ECO:0000256" key="3">
    <source>
        <dbReference type="ARBA" id="ARBA00022729"/>
    </source>
</evidence>
<evidence type="ECO:0000256" key="6">
    <source>
        <dbReference type="ARBA" id="ARBA00023136"/>
    </source>
</evidence>
<evidence type="ECO:0000259" key="11">
    <source>
        <dbReference type="PROSITE" id="PS50287"/>
    </source>
</evidence>
<dbReference type="PANTHER" id="PTHR48071:SF18">
    <property type="entry name" value="DELETED IN MALIGNANT BRAIN TUMORS 1 PROTEIN-RELATED"/>
    <property type="match status" value="1"/>
</dbReference>
<comment type="subcellular location">
    <subcellularLocation>
        <location evidence="1">Membrane</location>
        <topology evidence="1">Single-pass membrane protein</topology>
    </subcellularLocation>
</comment>
<keyword evidence="3" id="KW-0732">Signal</keyword>
<accession>A0ABD3VXS8</accession>
<keyword evidence="6" id="KW-0472">Membrane</keyword>
<keyword evidence="8" id="KW-0675">Receptor</keyword>
<dbReference type="Proteomes" id="UP001634394">
    <property type="component" value="Unassembled WGS sequence"/>
</dbReference>
<keyword evidence="4" id="KW-0677">Repeat</keyword>
<dbReference type="EMBL" id="JBJQND010000009">
    <property type="protein sequence ID" value="KAL3866236.1"/>
    <property type="molecule type" value="Genomic_DNA"/>
</dbReference>
<dbReference type="Pfam" id="PF00530">
    <property type="entry name" value="SRCR"/>
    <property type="match status" value="3"/>
</dbReference>
<keyword evidence="9" id="KW-0325">Glycoprotein</keyword>
<evidence type="ECO:0000256" key="1">
    <source>
        <dbReference type="ARBA" id="ARBA00004167"/>
    </source>
</evidence>
<dbReference type="FunFam" id="3.10.250.10:FF:000007">
    <property type="entry name" value="Soluble scavenger receptor cysteine-rich domain-containing protein SSC5D"/>
    <property type="match status" value="1"/>
</dbReference>
<protein>
    <recommendedName>
        <fullName evidence="11">SRCR domain-containing protein</fullName>
    </recommendedName>
</protein>
<keyword evidence="7 10" id="KW-1015">Disulfide bond</keyword>
<evidence type="ECO:0000256" key="2">
    <source>
        <dbReference type="ARBA" id="ARBA00022692"/>
    </source>
</evidence>
<comment type="caution">
    <text evidence="12">The sequence shown here is derived from an EMBL/GenBank/DDBJ whole genome shotgun (WGS) entry which is preliminary data.</text>
</comment>
<evidence type="ECO:0000256" key="4">
    <source>
        <dbReference type="ARBA" id="ARBA00022737"/>
    </source>
</evidence>
<organism evidence="12 13">
    <name type="scientific">Sinanodonta woodiana</name>
    <name type="common">Chinese pond mussel</name>
    <name type="synonym">Anodonta woodiana</name>
    <dbReference type="NCBI Taxonomy" id="1069815"/>
    <lineage>
        <taxon>Eukaryota</taxon>
        <taxon>Metazoa</taxon>
        <taxon>Spiralia</taxon>
        <taxon>Lophotrochozoa</taxon>
        <taxon>Mollusca</taxon>
        <taxon>Bivalvia</taxon>
        <taxon>Autobranchia</taxon>
        <taxon>Heteroconchia</taxon>
        <taxon>Palaeoheterodonta</taxon>
        <taxon>Unionida</taxon>
        <taxon>Unionoidea</taxon>
        <taxon>Unionidae</taxon>
        <taxon>Unioninae</taxon>
        <taxon>Sinanodonta</taxon>
    </lineage>
</organism>
<dbReference type="GO" id="GO:0016020">
    <property type="term" value="C:membrane"/>
    <property type="evidence" value="ECO:0007669"/>
    <property type="project" value="UniProtKB-SubCell"/>
</dbReference>
<dbReference type="SMART" id="SM00202">
    <property type="entry name" value="SR"/>
    <property type="match status" value="3"/>
</dbReference>
<keyword evidence="13" id="KW-1185">Reference proteome</keyword>
<evidence type="ECO:0000256" key="10">
    <source>
        <dbReference type="PROSITE-ProRule" id="PRU00196"/>
    </source>
</evidence>
<dbReference type="Gene3D" id="3.10.250.10">
    <property type="entry name" value="SRCR-like domain"/>
    <property type="match status" value="3"/>
</dbReference>
<proteinExistence type="predicted"/>
<dbReference type="PROSITE" id="PS50287">
    <property type="entry name" value="SRCR_2"/>
    <property type="match status" value="3"/>
</dbReference>
<feature type="domain" description="SRCR" evidence="11">
    <location>
        <begin position="223"/>
        <end position="330"/>
    </location>
</feature>
<keyword evidence="5" id="KW-1133">Transmembrane helix</keyword>
<dbReference type="PRINTS" id="PR00258">
    <property type="entry name" value="SPERACTRCPTR"/>
</dbReference>
<sequence length="335" mass="36692">MSGPSHGILEVKMNGVWGRVCLKDFDDKDARVACRQMKYDDGVAYLHIMRNRGPFLLRGLRCNGNESSLLDCPRNQEVDQTNCSHGAYDAGVICFNTSNGMTGFSYRLNGGPNNSSGRVEINFMDEWGQVCSGLWRTPEANVVCRSLNFTSGLISYNYNDSLPQILRFVDAFYCDGTEATLMTCLNTGLNKSIPYTGWGNQCIVNDPGTYVSCYNVPIKATKIQLISNNKNNSLSGRLEVYVEGPNQWGTVCDKYFSDSDAAVVCRQLGFSGGIVAKAGTFSLGQGPIWYEDVFCSGEETTLFNCKLSELGTKSPSKSCSHLQDVGVVCSGVKLK</sequence>
<dbReference type="InterPro" id="IPR001190">
    <property type="entry name" value="SRCR"/>
</dbReference>
<dbReference type="SUPFAM" id="SSF56487">
    <property type="entry name" value="SRCR-like"/>
    <property type="match status" value="3"/>
</dbReference>
<evidence type="ECO:0000256" key="9">
    <source>
        <dbReference type="ARBA" id="ARBA00023180"/>
    </source>
</evidence>
<name>A0ABD3VXS8_SINWO</name>
<keyword evidence="2" id="KW-0812">Transmembrane</keyword>
<gene>
    <name evidence="12" type="ORF">ACJMK2_043552</name>
</gene>
<feature type="domain" description="SRCR" evidence="11">
    <location>
        <begin position="1"/>
        <end position="95"/>
    </location>
</feature>
<feature type="domain" description="SRCR" evidence="11">
    <location>
        <begin position="106"/>
        <end position="214"/>
    </location>
</feature>
<dbReference type="AlphaFoldDB" id="A0ABD3VXS8"/>
<reference evidence="12 13" key="1">
    <citation type="submission" date="2024-11" db="EMBL/GenBank/DDBJ databases">
        <title>Chromosome-level genome assembly of the freshwater bivalve Anodonta woodiana.</title>
        <authorList>
            <person name="Chen X."/>
        </authorList>
    </citation>
    <scope>NUCLEOTIDE SEQUENCE [LARGE SCALE GENOMIC DNA]</scope>
    <source>
        <strain evidence="12">MN2024</strain>
        <tissue evidence="12">Gills</tissue>
    </source>
</reference>
<evidence type="ECO:0000313" key="13">
    <source>
        <dbReference type="Proteomes" id="UP001634394"/>
    </source>
</evidence>
<evidence type="ECO:0000256" key="8">
    <source>
        <dbReference type="ARBA" id="ARBA00023170"/>
    </source>
</evidence>
<dbReference type="FunFam" id="3.10.250.10:FF:000016">
    <property type="entry name" value="Scavenger receptor cysteine-rich protein type 12"/>
    <property type="match status" value="1"/>
</dbReference>
<comment type="caution">
    <text evidence="10">Lacks conserved residue(s) required for the propagation of feature annotation.</text>
</comment>
<feature type="disulfide bond" evidence="10">
    <location>
        <begin position="174"/>
        <end position="184"/>
    </location>
</feature>
<evidence type="ECO:0000256" key="5">
    <source>
        <dbReference type="ARBA" id="ARBA00022989"/>
    </source>
</evidence>
<dbReference type="InterPro" id="IPR036772">
    <property type="entry name" value="SRCR-like_dom_sf"/>
</dbReference>
<evidence type="ECO:0000313" key="12">
    <source>
        <dbReference type="EMBL" id="KAL3866236.1"/>
    </source>
</evidence>
<evidence type="ECO:0000256" key="7">
    <source>
        <dbReference type="ARBA" id="ARBA00023157"/>
    </source>
</evidence>
<dbReference type="PANTHER" id="PTHR48071">
    <property type="entry name" value="SRCR DOMAIN-CONTAINING PROTEIN"/>
    <property type="match status" value="1"/>
</dbReference>